<name>A0A0D2K1L0_9EURO</name>
<protein>
    <submittedName>
        <fullName evidence="2">Uncharacterized protein</fullName>
    </submittedName>
</protein>
<dbReference type="GeneID" id="27710129"/>
<accession>A0A0D2K1L0</accession>
<dbReference type="OrthoDB" id="4136084at2759"/>
<evidence type="ECO:0000256" key="1">
    <source>
        <dbReference type="SAM" id="MobiDB-lite"/>
    </source>
</evidence>
<feature type="compositionally biased region" description="Basic and acidic residues" evidence="1">
    <location>
        <begin position="49"/>
        <end position="67"/>
    </location>
</feature>
<feature type="compositionally biased region" description="Basic residues" evidence="1">
    <location>
        <begin position="7"/>
        <end position="24"/>
    </location>
</feature>
<reference evidence="2 3" key="1">
    <citation type="submission" date="2015-01" db="EMBL/GenBank/DDBJ databases">
        <title>The Genome Sequence of Fonsecaea multimorphosa CBS 102226.</title>
        <authorList>
            <consortium name="The Broad Institute Genomics Platform"/>
            <person name="Cuomo C."/>
            <person name="de Hoog S."/>
            <person name="Gorbushina A."/>
            <person name="Stielow B."/>
            <person name="Teixiera M."/>
            <person name="Abouelleil A."/>
            <person name="Chapman S.B."/>
            <person name="Priest M."/>
            <person name="Young S.K."/>
            <person name="Wortman J."/>
            <person name="Nusbaum C."/>
            <person name="Birren B."/>
        </authorList>
    </citation>
    <scope>NUCLEOTIDE SEQUENCE [LARGE SCALE GENOMIC DNA]</scope>
    <source>
        <strain evidence="2 3">CBS 102226</strain>
    </source>
</reference>
<dbReference type="VEuPathDB" id="FungiDB:Z520_04383"/>
<dbReference type="Proteomes" id="UP000053411">
    <property type="component" value="Unassembled WGS sequence"/>
</dbReference>
<organism evidence="2 3">
    <name type="scientific">Fonsecaea multimorphosa CBS 102226</name>
    <dbReference type="NCBI Taxonomy" id="1442371"/>
    <lineage>
        <taxon>Eukaryota</taxon>
        <taxon>Fungi</taxon>
        <taxon>Dikarya</taxon>
        <taxon>Ascomycota</taxon>
        <taxon>Pezizomycotina</taxon>
        <taxon>Eurotiomycetes</taxon>
        <taxon>Chaetothyriomycetidae</taxon>
        <taxon>Chaetothyriales</taxon>
        <taxon>Herpotrichiellaceae</taxon>
        <taxon>Fonsecaea</taxon>
    </lineage>
</organism>
<sequence>MPGTNSGKKRIYTTKPKHVTSGKKHHDDDDTRSQSDYSTVTAASGYPKETYKSPKEARRHEDDDRQDLPTTKTRPQLREVTYRQISEAFRTAELPSLGRSLSAVTYIPIYEYCLLLRRHGISVKLGPDGLGAISQQGPNEPRPVSYSHNCSAHNAPVDIHNPSDQEKQAVSEAITYIVGYCGGEVDMPGFDPQPDLQCKPCSNPIPSPMPSPVPLRRGMDEQNNVHRTTSQNVHSIPSPATSPRMRRNVNEHNNGNRNSLQNGHGSHAGAYQPNIQGDISIGLASDYEDGRSEVKWAQGHGR</sequence>
<dbReference type="RefSeq" id="XP_016633870.1">
    <property type="nucleotide sequence ID" value="XM_016774890.1"/>
</dbReference>
<gene>
    <name evidence="2" type="ORF">Z520_04383</name>
</gene>
<keyword evidence="3" id="KW-1185">Reference proteome</keyword>
<proteinExistence type="predicted"/>
<feature type="region of interest" description="Disordered" evidence="1">
    <location>
        <begin position="226"/>
        <end position="274"/>
    </location>
</feature>
<feature type="region of interest" description="Disordered" evidence="1">
    <location>
        <begin position="1"/>
        <end position="78"/>
    </location>
</feature>
<evidence type="ECO:0000313" key="2">
    <source>
        <dbReference type="EMBL" id="KIX99747.1"/>
    </source>
</evidence>
<evidence type="ECO:0000313" key="3">
    <source>
        <dbReference type="Proteomes" id="UP000053411"/>
    </source>
</evidence>
<feature type="compositionally biased region" description="Polar residues" evidence="1">
    <location>
        <begin position="226"/>
        <end position="241"/>
    </location>
</feature>
<dbReference type="AlphaFoldDB" id="A0A0D2K1L0"/>
<dbReference type="EMBL" id="KN848068">
    <property type="protein sequence ID" value="KIX99747.1"/>
    <property type="molecule type" value="Genomic_DNA"/>
</dbReference>